<dbReference type="InterPro" id="IPR023214">
    <property type="entry name" value="HAD_sf"/>
</dbReference>
<proteinExistence type="predicted"/>
<dbReference type="PROSITE" id="PS01229">
    <property type="entry name" value="COF_2"/>
    <property type="match status" value="1"/>
</dbReference>
<protein>
    <submittedName>
        <fullName evidence="1">Cof subfamily protein (Haloacid dehalogenase superfamily)</fullName>
    </submittedName>
</protein>
<dbReference type="CDD" id="cd07517">
    <property type="entry name" value="HAD_HPP"/>
    <property type="match status" value="1"/>
</dbReference>
<evidence type="ECO:0000313" key="1">
    <source>
        <dbReference type="EMBL" id="MBP2256916.1"/>
    </source>
</evidence>
<dbReference type="Pfam" id="PF08282">
    <property type="entry name" value="Hydrolase_3"/>
    <property type="match status" value="1"/>
</dbReference>
<dbReference type="NCBIfam" id="TIGR01484">
    <property type="entry name" value="HAD-SF-IIB"/>
    <property type="match status" value="1"/>
</dbReference>
<evidence type="ECO:0000313" key="2">
    <source>
        <dbReference type="Proteomes" id="UP001519294"/>
    </source>
</evidence>
<dbReference type="InterPro" id="IPR036412">
    <property type="entry name" value="HAD-like_sf"/>
</dbReference>
<accession>A0ABS4S614</accession>
<dbReference type="EMBL" id="JAGIKX010000004">
    <property type="protein sequence ID" value="MBP2256916.1"/>
    <property type="molecule type" value="Genomic_DNA"/>
</dbReference>
<dbReference type="InterPro" id="IPR000150">
    <property type="entry name" value="Cof"/>
</dbReference>
<dbReference type="SFLD" id="SFLDG01144">
    <property type="entry name" value="C2.B.4:_PGP_Like"/>
    <property type="match status" value="1"/>
</dbReference>
<dbReference type="NCBIfam" id="TIGR00099">
    <property type="entry name" value="Cof-subfamily"/>
    <property type="match status" value="1"/>
</dbReference>
<reference evidence="1 2" key="1">
    <citation type="submission" date="2021-03" db="EMBL/GenBank/DDBJ databases">
        <title>Genomic Encyclopedia of Type Strains, Phase IV (KMG-IV): sequencing the most valuable type-strain genomes for metagenomic binning, comparative biology and taxonomic classification.</title>
        <authorList>
            <person name="Goeker M."/>
        </authorList>
    </citation>
    <scope>NUCLEOTIDE SEQUENCE [LARGE SCALE GENOMIC DNA]</scope>
    <source>
        <strain evidence="1 2">DSM 25790</strain>
    </source>
</reference>
<dbReference type="SFLD" id="SFLDS00003">
    <property type="entry name" value="Haloacid_Dehalogenase"/>
    <property type="match status" value="1"/>
</dbReference>
<dbReference type="Gene3D" id="3.30.1240.10">
    <property type="match status" value="1"/>
</dbReference>
<dbReference type="Proteomes" id="UP001519294">
    <property type="component" value="Unassembled WGS sequence"/>
</dbReference>
<name>A0ABS4S614_9BACI</name>
<sequence>MHKKIVFFDIDGTLVDEHKNIPLSAKQAIEELKRNDVYVAIATGRAPFMFEEIRKELDINSYVSFNGQHVVFEGEVIYENPIDQEPLETLYEASALNNFPMIFICDKDMRATTDNHPHIKESLANLKLNYPQVDSNYYHGRPIYQALLFCEQDQNAFIAKHNALDFIRWHRFSYDVLPGGGSKAVGIDKIISASGLNKADAFAFGDGLNDMEMIQEVGVGIAMGNAVPSLKKVADYTTSTVDEQGILKGLEYYNLI</sequence>
<dbReference type="InterPro" id="IPR006379">
    <property type="entry name" value="HAD-SF_hydro_IIB"/>
</dbReference>
<dbReference type="PANTHER" id="PTHR10000:SF25">
    <property type="entry name" value="PHOSPHATASE YKRA-RELATED"/>
    <property type="match status" value="1"/>
</dbReference>
<gene>
    <name evidence="1" type="ORF">J2Z81_000860</name>
</gene>
<keyword evidence="2" id="KW-1185">Reference proteome</keyword>
<dbReference type="SFLD" id="SFLDG01140">
    <property type="entry name" value="C2.B:_Phosphomannomutase_and_P"/>
    <property type="match status" value="1"/>
</dbReference>
<organism evidence="1 2">
    <name type="scientific">Virgibacillus alimentarius</name>
    <dbReference type="NCBI Taxonomy" id="698769"/>
    <lineage>
        <taxon>Bacteria</taxon>
        <taxon>Bacillati</taxon>
        <taxon>Bacillota</taxon>
        <taxon>Bacilli</taxon>
        <taxon>Bacillales</taxon>
        <taxon>Bacillaceae</taxon>
        <taxon>Virgibacillus</taxon>
    </lineage>
</organism>
<dbReference type="RefSeq" id="WP_029268329.1">
    <property type="nucleotide sequence ID" value="NZ_JAGIKX010000004.1"/>
</dbReference>
<dbReference type="PANTHER" id="PTHR10000">
    <property type="entry name" value="PHOSPHOSERINE PHOSPHATASE"/>
    <property type="match status" value="1"/>
</dbReference>
<dbReference type="Gene3D" id="3.40.50.1000">
    <property type="entry name" value="HAD superfamily/HAD-like"/>
    <property type="match status" value="1"/>
</dbReference>
<dbReference type="SUPFAM" id="SSF56784">
    <property type="entry name" value="HAD-like"/>
    <property type="match status" value="1"/>
</dbReference>
<comment type="caution">
    <text evidence="1">The sequence shown here is derived from an EMBL/GenBank/DDBJ whole genome shotgun (WGS) entry which is preliminary data.</text>
</comment>